<comment type="caution">
    <text evidence="2">The sequence shown here is derived from an EMBL/GenBank/DDBJ whole genome shotgun (WGS) entry which is preliminary data.</text>
</comment>
<organism evidence="2 3">
    <name type="scientific">Aspergillus kawachii</name>
    <name type="common">White koji mold</name>
    <name type="synonym">Aspergillus awamori var. kawachi</name>
    <dbReference type="NCBI Taxonomy" id="1069201"/>
    <lineage>
        <taxon>Eukaryota</taxon>
        <taxon>Fungi</taxon>
        <taxon>Dikarya</taxon>
        <taxon>Ascomycota</taxon>
        <taxon>Pezizomycotina</taxon>
        <taxon>Eurotiomycetes</taxon>
        <taxon>Eurotiomycetidae</taxon>
        <taxon>Eurotiales</taxon>
        <taxon>Aspergillaceae</taxon>
        <taxon>Aspergillus</taxon>
        <taxon>Aspergillus subgen. Circumdati</taxon>
    </lineage>
</organism>
<name>A0A146FLS1_ASPKA</name>
<proteinExistence type="predicted"/>
<dbReference type="InterPro" id="IPR053187">
    <property type="entry name" value="Notoamide_regulator"/>
</dbReference>
<protein>
    <submittedName>
        <fullName evidence="2">C6 transcription factor</fullName>
    </submittedName>
</protein>
<dbReference type="CDD" id="cd12148">
    <property type="entry name" value="fungal_TF_MHR"/>
    <property type="match status" value="1"/>
</dbReference>
<evidence type="ECO:0000313" key="3">
    <source>
        <dbReference type="Proteomes" id="UP000075230"/>
    </source>
</evidence>
<evidence type="ECO:0000313" key="2">
    <source>
        <dbReference type="EMBL" id="GAT26775.1"/>
    </source>
</evidence>
<dbReference type="VEuPathDB" id="FungiDB:ASPFODRAFT_201857"/>
<evidence type="ECO:0000256" key="1">
    <source>
        <dbReference type="SAM" id="MobiDB-lite"/>
    </source>
</evidence>
<feature type="region of interest" description="Disordered" evidence="1">
    <location>
        <begin position="137"/>
        <end position="157"/>
    </location>
</feature>
<sequence>MFAMQAGKAEGNTWTLSSAYKQWGSTGREVDSVCMRVSLNLDWQPRASLPTNGRPPPCKACQNTGGCIFDETLDLRRKVAARRTQGELEYYRGLLYSLLETLRSSDEEKARQMLEKIRGNAQLNDLVSVIDAPATDFSDASSEHSKSVGPAEDIPSQHERPVVDAHLRITVERLCDSPLFQVSAGPWTVVTNDDHIVSHLISLYFTWDHPLLQVVDQETCGKCALLPSSFQFAISDHDKIYSDFPEVFAVPDDETSRGQHFYAEAERLWNAEEGRVSLANIQAVALMSRLQTSLHSRKVAELKLPKYKPYPVTALDDDDVMWTPYPRFNQVGLAKHPAYLRFVMTKTIDLTDIVADIPELLFDKGLDMAIGELWIAANKKCVRLQRWLDSLPKDFEADDEQPPQILYL</sequence>
<dbReference type="EMBL" id="BCWF01000021">
    <property type="protein sequence ID" value="GAT26775.1"/>
    <property type="molecule type" value="Genomic_DNA"/>
</dbReference>
<gene>
    <name evidence="2" type="ORF">RIB2604_02104580</name>
</gene>
<dbReference type="AlphaFoldDB" id="A0A146FLS1"/>
<dbReference type="Proteomes" id="UP000075230">
    <property type="component" value="Unassembled WGS sequence"/>
</dbReference>
<reference evidence="2 3" key="1">
    <citation type="journal article" date="2016" name="DNA Res.">
        <title>Genome sequence of Aspergillus luchuensis NBRC 4314.</title>
        <authorList>
            <person name="Yamada O."/>
            <person name="Machida M."/>
            <person name="Hosoyama A."/>
            <person name="Goto M."/>
            <person name="Takahashi T."/>
            <person name="Futagami T."/>
            <person name="Yamagata Y."/>
            <person name="Takeuchi M."/>
            <person name="Kobayashi T."/>
            <person name="Koike H."/>
            <person name="Abe K."/>
            <person name="Asai K."/>
            <person name="Arita M."/>
            <person name="Fujita N."/>
            <person name="Fukuda K."/>
            <person name="Higa K."/>
            <person name="Horikawa H."/>
            <person name="Ishikawa T."/>
            <person name="Jinno K."/>
            <person name="Kato Y."/>
            <person name="Kirimura K."/>
            <person name="Mizutani O."/>
            <person name="Nakasone K."/>
            <person name="Sano M."/>
            <person name="Shiraishi Y."/>
            <person name="Tsukahara M."/>
            <person name="Gomi K."/>
        </authorList>
    </citation>
    <scope>NUCLEOTIDE SEQUENCE [LARGE SCALE GENOMIC DNA]</scope>
    <source>
        <strain evidence="2 3">RIB 2604</strain>
    </source>
</reference>
<reference evidence="3" key="2">
    <citation type="submission" date="2016-02" db="EMBL/GenBank/DDBJ databases">
        <title>Genome sequencing of Aspergillus luchuensis NBRC 4314.</title>
        <authorList>
            <person name="Yamada O."/>
        </authorList>
    </citation>
    <scope>NUCLEOTIDE SEQUENCE [LARGE SCALE GENOMIC DNA]</scope>
    <source>
        <strain evidence="3">RIB 2604</strain>
    </source>
</reference>
<dbReference type="PANTHER" id="PTHR47256">
    <property type="entry name" value="ZN(II)2CYS6 TRANSCRIPTION FACTOR (EUROFUNG)-RELATED"/>
    <property type="match status" value="1"/>
</dbReference>
<dbReference type="PANTHER" id="PTHR47256:SF10">
    <property type="entry name" value="ZN(II)2CYS6 TRANSCRIPTION FACTOR (EUROFUNG)"/>
    <property type="match status" value="1"/>
</dbReference>
<accession>A0A146FLS1</accession>